<evidence type="ECO:0000256" key="2">
    <source>
        <dbReference type="ARBA" id="ARBA00022473"/>
    </source>
</evidence>
<evidence type="ECO:0000256" key="5">
    <source>
        <dbReference type="RuleBase" id="RU364012"/>
    </source>
</evidence>
<dbReference type="PaxDb" id="4097-A0A1S4ALT7"/>
<dbReference type="Pfam" id="PF07899">
    <property type="entry name" value="Frigida"/>
    <property type="match status" value="1"/>
</dbReference>
<evidence type="ECO:0000256" key="4">
    <source>
        <dbReference type="ARBA" id="ARBA00023089"/>
    </source>
</evidence>
<keyword evidence="2 5" id="KW-0217">Developmental protein</keyword>
<sequence length="321" mass="36173">MWGDYLICDIINHFVQLSSHVYKYTFIGFIENLIRRKQWLLAIRYIYVYELVDLFPPVPLLKDFVLYSEELAKKIHDNGLGSREAQEKAINCEISALIAAVKRILWHNLQSEYSPDHLRARIAKLRRQMADLRIPNQHSGFTTKSQVDDRDEGTLCAPISQVQKAVMKKRLASATEGVIVHESQQQRKLKRVCQLPERTEVGPDAIICNASLSSSVQSSSQPTSADGQISTATPNYSEKVFSQRLEGCPEDDQICDSGQASSQLFGDSHAYDDTEVEAEVPVQINPVYHSGQNLVPKLQELLSKLKNSLSSSGKTEDHERT</sequence>
<gene>
    <name evidence="6" type="primary">LOC107798881</name>
</gene>
<accession>A0A1S4ALT7</accession>
<dbReference type="OrthoDB" id="1166059at2759"/>
<dbReference type="RefSeq" id="XP_016477398.1">
    <property type="nucleotide sequence ID" value="XM_016621912.1"/>
</dbReference>
<dbReference type="GO" id="GO:0030154">
    <property type="term" value="P:cell differentiation"/>
    <property type="evidence" value="ECO:0007669"/>
    <property type="project" value="UniProtKB-KW"/>
</dbReference>
<reference evidence="6" key="1">
    <citation type="submission" date="2025-08" db="UniProtKB">
        <authorList>
            <consortium name="RefSeq"/>
        </authorList>
    </citation>
    <scope>IDENTIFICATION</scope>
</reference>
<keyword evidence="3 5" id="KW-0221">Differentiation</keyword>
<dbReference type="AlphaFoldDB" id="A0A1S4ALT7"/>
<name>A0A1S4ALT7_TOBAC</name>
<evidence type="ECO:0000256" key="3">
    <source>
        <dbReference type="ARBA" id="ARBA00022782"/>
    </source>
</evidence>
<keyword evidence="4 5" id="KW-0287">Flowering</keyword>
<evidence type="ECO:0000313" key="6">
    <source>
        <dbReference type="RefSeq" id="XP_016477398.1"/>
    </source>
</evidence>
<evidence type="ECO:0000256" key="1">
    <source>
        <dbReference type="ARBA" id="ARBA00008956"/>
    </source>
</evidence>
<dbReference type="KEGG" id="nta:107798881"/>
<protein>
    <recommendedName>
        <fullName evidence="5">FRIGIDA-like protein</fullName>
    </recommendedName>
</protein>
<proteinExistence type="inferred from homology"/>
<dbReference type="InterPro" id="IPR012474">
    <property type="entry name" value="Frigida"/>
</dbReference>
<comment type="similarity">
    <text evidence="1 5">Belongs to the Frigida family.</text>
</comment>
<dbReference type="PANTHER" id="PTHR31791">
    <property type="entry name" value="FRIGIDA-LIKE PROTEIN 3-RELATED"/>
    <property type="match status" value="1"/>
</dbReference>
<organism evidence="6">
    <name type="scientific">Nicotiana tabacum</name>
    <name type="common">Common tobacco</name>
    <dbReference type="NCBI Taxonomy" id="4097"/>
    <lineage>
        <taxon>Eukaryota</taxon>
        <taxon>Viridiplantae</taxon>
        <taxon>Streptophyta</taxon>
        <taxon>Embryophyta</taxon>
        <taxon>Tracheophyta</taxon>
        <taxon>Spermatophyta</taxon>
        <taxon>Magnoliopsida</taxon>
        <taxon>eudicotyledons</taxon>
        <taxon>Gunneridae</taxon>
        <taxon>Pentapetalae</taxon>
        <taxon>asterids</taxon>
        <taxon>lamiids</taxon>
        <taxon>Solanales</taxon>
        <taxon>Solanaceae</taxon>
        <taxon>Nicotianoideae</taxon>
        <taxon>Nicotianeae</taxon>
        <taxon>Nicotiana</taxon>
    </lineage>
</organism>
<dbReference type="PANTHER" id="PTHR31791:SF47">
    <property type="entry name" value="INACTIVE FRIGIDA-LIKE PROTEIN 2"/>
    <property type="match status" value="1"/>
</dbReference>
<dbReference type="GO" id="GO:0009908">
    <property type="term" value="P:flower development"/>
    <property type="evidence" value="ECO:0007669"/>
    <property type="project" value="UniProtKB-KW"/>
</dbReference>
<dbReference type="STRING" id="4097.A0A1S4ALT7"/>